<dbReference type="EMBL" id="WBMO01000005">
    <property type="protein sequence ID" value="MDV2477525.1"/>
    <property type="molecule type" value="Genomic_DNA"/>
</dbReference>
<gene>
    <name evidence="3" type="ORF">F8M49_22935</name>
</gene>
<sequence length="211" mass="22643">MRNERHSGGQRRHTTPEGEFHRGRRRGDGPRRGEHPFGGPHPHRGGGPARGGRRHRGRAQRGDVRAATLILLAEQPMHGYQLMQAITERTGGTWRPSPGAIYPTISQLEDEGLVRVEVDGGRKLASLTDAGRRYLEDPASAVTDPFAGFTASAGTPDLRTALAEVHNAARSVATSGTDAQIAAARDILADARRALYLILAEGPDSKPADDA</sequence>
<evidence type="ECO:0000313" key="3">
    <source>
        <dbReference type="EMBL" id="MDV2477525.1"/>
    </source>
</evidence>
<evidence type="ECO:0000256" key="1">
    <source>
        <dbReference type="SAM" id="MobiDB-lite"/>
    </source>
</evidence>
<dbReference type="InterPro" id="IPR036390">
    <property type="entry name" value="WH_DNA-bd_sf"/>
</dbReference>
<dbReference type="Pfam" id="PF03551">
    <property type="entry name" value="PadR"/>
    <property type="match status" value="1"/>
</dbReference>
<evidence type="ECO:0000259" key="2">
    <source>
        <dbReference type="Pfam" id="PF03551"/>
    </source>
</evidence>
<dbReference type="RefSeq" id="WP_072813489.1">
    <property type="nucleotide sequence ID" value="NZ_JAWKJJ010000001.1"/>
</dbReference>
<name>A0ABU3WU32_9NOCA</name>
<dbReference type="InterPro" id="IPR005149">
    <property type="entry name" value="Tscrpt_reg_PadR_N"/>
</dbReference>
<evidence type="ECO:0000313" key="4">
    <source>
        <dbReference type="Proteomes" id="UP001275440"/>
    </source>
</evidence>
<proteinExistence type="predicted"/>
<keyword evidence="4" id="KW-1185">Reference proteome</keyword>
<dbReference type="InterPro" id="IPR036388">
    <property type="entry name" value="WH-like_DNA-bd_sf"/>
</dbReference>
<accession>A0ABU3WU32</accession>
<dbReference type="PANTHER" id="PTHR43252">
    <property type="entry name" value="TRANSCRIPTIONAL REGULATOR YQJI"/>
    <property type="match status" value="1"/>
</dbReference>
<reference evidence="3 4" key="1">
    <citation type="submission" date="2019-10" db="EMBL/GenBank/DDBJ databases">
        <title>Draft Genome Assembly of Rhodococcus zopfii DSM44189.</title>
        <authorList>
            <person name="Sutton J.M."/>
            <person name="Akob D.M."/>
            <person name="Bushman T.J."/>
        </authorList>
    </citation>
    <scope>NUCLEOTIDE SEQUENCE [LARGE SCALE GENOMIC DNA]</scope>
    <source>
        <strain evidence="3 4">DSM 44189</strain>
    </source>
</reference>
<feature type="region of interest" description="Disordered" evidence="1">
    <location>
        <begin position="1"/>
        <end position="61"/>
    </location>
</feature>
<dbReference type="Proteomes" id="UP001275440">
    <property type="component" value="Unassembled WGS sequence"/>
</dbReference>
<dbReference type="PANTHER" id="PTHR43252:SF2">
    <property type="entry name" value="TRANSCRIPTION REGULATOR, PADR-LIKE FAMILY"/>
    <property type="match status" value="1"/>
</dbReference>
<dbReference type="Gene3D" id="1.10.10.10">
    <property type="entry name" value="Winged helix-like DNA-binding domain superfamily/Winged helix DNA-binding domain"/>
    <property type="match status" value="1"/>
</dbReference>
<feature type="compositionally biased region" description="Basic and acidic residues" evidence="1">
    <location>
        <begin position="14"/>
        <end position="35"/>
    </location>
</feature>
<organism evidence="3 4">
    <name type="scientific">Rhodococcus zopfii</name>
    <dbReference type="NCBI Taxonomy" id="43772"/>
    <lineage>
        <taxon>Bacteria</taxon>
        <taxon>Bacillati</taxon>
        <taxon>Actinomycetota</taxon>
        <taxon>Actinomycetes</taxon>
        <taxon>Mycobacteriales</taxon>
        <taxon>Nocardiaceae</taxon>
        <taxon>Rhodococcus</taxon>
    </lineage>
</organism>
<comment type="caution">
    <text evidence="3">The sequence shown here is derived from an EMBL/GenBank/DDBJ whole genome shotgun (WGS) entry which is preliminary data.</text>
</comment>
<feature type="domain" description="Transcription regulator PadR N-terminal" evidence="2">
    <location>
        <begin position="69"/>
        <end position="136"/>
    </location>
</feature>
<protein>
    <submittedName>
        <fullName evidence="3">PadR family transcriptional regulator</fullName>
    </submittedName>
</protein>
<dbReference type="SUPFAM" id="SSF46785">
    <property type="entry name" value="Winged helix' DNA-binding domain"/>
    <property type="match status" value="1"/>
</dbReference>